<dbReference type="PANTHER" id="PTHR46832:SF1">
    <property type="entry name" value="5'-METHYLTHIOADENOSINE_S-ADENOSYLHOMOCYSTEINE NUCLEOSIDASE"/>
    <property type="match status" value="1"/>
</dbReference>
<dbReference type="GO" id="GO:0008930">
    <property type="term" value="F:methylthioadenosine nucleosidase activity"/>
    <property type="evidence" value="ECO:0007669"/>
    <property type="project" value="TreeGrafter"/>
</dbReference>
<dbReference type="Gene3D" id="3.40.50.1580">
    <property type="entry name" value="Nucleoside phosphorylase domain"/>
    <property type="match status" value="1"/>
</dbReference>
<name>A0A2N9LZJ1_9BACT</name>
<dbReference type="GO" id="GO:0009116">
    <property type="term" value="P:nucleoside metabolic process"/>
    <property type="evidence" value="ECO:0007669"/>
    <property type="project" value="InterPro"/>
</dbReference>
<accession>A0A2N9LZJ1</accession>
<dbReference type="OrthoDB" id="5451816at2"/>
<dbReference type="InterPro" id="IPR000845">
    <property type="entry name" value="Nucleoside_phosphorylase_d"/>
</dbReference>
<dbReference type="GO" id="GO:0008782">
    <property type="term" value="F:adenosylhomocysteine nucleosidase activity"/>
    <property type="evidence" value="ECO:0007669"/>
    <property type="project" value="TreeGrafter"/>
</dbReference>
<dbReference type="EMBL" id="OKRB01000128">
    <property type="protein sequence ID" value="SPE28640.1"/>
    <property type="molecule type" value="Genomic_DNA"/>
</dbReference>
<evidence type="ECO:0000259" key="1">
    <source>
        <dbReference type="Pfam" id="PF01048"/>
    </source>
</evidence>
<dbReference type="InterPro" id="IPR035994">
    <property type="entry name" value="Nucleoside_phosphorylase_sf"/>
</dbReference>
<protein>
    <recommendedName>
        <fullName evidence="1">Nucleoside phosphorylase domain-containing protein</fullName>
    </recommendedName>
</protein>
<dbReference type="AlphaFoldDB" id="A0A2N9LZJ1"/>
<evidence type="ECO:0000313" key="2">
    <source>
        <dbReference type="EMBL" id="SPE28640.1"/>
    </source>
</evidence>
<dbReference type="SUPFAM" id="SSF53167">
    <property type="entry name" value="Purine and uridine phosphorylases"/>
    <property type="match status" value="1"/>
</dbReference>
<gene>
    <name evidence="2" type="ORF">SBA5_680004</name>
</gene>
<proteinExistence type="predicted"/>
<evidence type="ECO:0000313" key="3">
    <source>
        <dbReference type="Proteomes" id="UP000239735"/>
    </source>
</evidence>
<dbReference type="Pfam" id="PF01048">
    <property type="entry name" value="PNP_UDP_1"/>
    <property type="match status" value="1"/>
</dbReference>
<feature type="domain" description="Nucleoside phosphorylase" evidence="1">
    <location>
        <begin position="119"/>
        <end position="167"/>
    </location>
</feature>
<dbReference type="GO" id="GO:0019284">
    <property type="term" value="P:L-methionine salvage from S-adenosylmethionine"/>
    <property type="evidence" value="ECO:0007669"/>
    <property type="project" value="TreeGrafter"/>
</dbReference>
<sequence>MTRTAIIAAFHGELKPLVRGWPHSTRNGIHFWAQRNEEEEWIAACAGAGQDAATRAFAGIEEGGPVDLIFSIGWAGALRPEIAAGSARNVAGVIDVRTGERFHCEAGAGELWLATSPKVADQAEKRRLASTYNAALVDMEAAAVARLAAARDIPFYCIKGVSDGFTDRLPDFNRFLSPTGQIRLARLTLYTTLRPWYWPALLRMGENSKRASQNIAESLSDFLDGRFSDE</sequence>
<dbReference type="Proteomes" id="UP000239735">
    <property type="component" value="Unassembled WGS sequence"/>
</dbReference>
<dbReference type="PANTHER" id="PTHR46832">
    <property type="entry name" value="5'-METHYLTHIOADENOSINE/S-ADENOSYLHOMOCYSTEINE NUCLEOSIDASE"/>
    <property type="match status" value="1"/>
</dbReference>
<organism evidence="2 3">
    <name type="scientific">Candidatus Sulfuritelmatomonas gaucii</name>
    <dbReference type="NCBI Taxonomy" id="2043161"/>
    <lineage>
        <taxon>Bacteria</taxon>
        <taxon>Pseudomonadati</taxon>
        <taxon>Acidobacteriota</taxon>
        <taxon>Terriglobia</taxon>
        <taxon>Terriglobales</taxon>
        <taxon>Acidobacteriaceae</taxon>
        <taxon>Candidatus Sulfuritelmatomonas</taxon>
    </lineage>
</organism>
<reference evidence="3" key="1">
    <citation type="submission" date="2018-02" db="EMBL/GenBank/DDBJ databases">
        <authorList>
            <person name="Hausmann B."/>
        </authorList>
    </citation>
    <scope>NUCLEOTIDE SEQUENCE [LARGE SCALE GENOMIC DNA]</scope>
    <source>
        <strain evidence="3">Peat soil MAG SbA5</strain>
    </source>
</reference>
<dbReference type="GO" id="GO:0005829">
    <property type="term" value="C:cytosol"/>
    <property type="evidence" value="ECO:0007669"/>
    <property type="project" value="TreeGrafter"/>
</dbReference>